<dbReference type="AlphaFoldDB" id="A0A2S6GH18"/>
<evidence type="ECO:0000313" key="1">
    <source>
        <dbReference type="EMBL" id="PPK64436.1"/>
    </source>
</evidence>
<dbReference type="Proteomes" id="UP000238071">
    <property type="component" value="Unassembled WGS sequence"/>
</dbReference>
<dbReference type="EMBL" id="PTIY01000026">
    <property type="protein sequence ID" value="PPK64436.1"/>
    <property type="molecule type" value="Genomic_DNA"/>
</dbReference>
<evidence type="ECO:0000313" key="2">
    <source>
        <dbReference type="Proteomes" id="UP000238071"/>
    </source>
</evidence>
<comment type="caution">
    <text evidence="1">The sequence shown here is derived from an EMBL/GenBank/DDBJ whole genome shotgun (WGS) entry which is preliminary data.</text>
</comment>
<gene>
    <name evidence="1" type="ORF">B0F88_12628</name>
</gene>
<keyword evidence="2" id="KW-1185">Reference proteome</keyword>
<protein>
    <submittedName>
        <fullName evidence="1">Uncharacterized protein</fullName>
    </submittedName>
</protein>
<dbReference type="OrthoDB" id="5572369at2"/>
<reference evidence="1 2" key="1">
    <citation type="submission" date="2018-02" db="EMBL/GenBank/DDBJ databases">
        <title>Subsurface microbial communities from deep shales in Ohio and West Virginia, USA.</title>
        <authorList>
            <person name="Wrighton K."/>
        </authorList>
    </citation>
    <scope>NUCLEOTIDE SEQUENCE [LARGE SCALE GENOMIC DNA]</scope>
    <source>
        <strain evidence="1 2">OWC-G53F</strain>
    </source>
</reference>
<proteinExistence type="predicted"/>
<organism evidence="1 2">
    <name type="scientific">Methylobacter tundripaludum</name>
    <dbReference type="NCBI Taxonomy" id="173365"/>
    <lineage>
        <taxon>Bacteria</taxon>
        <taxon>Pseudomonadati</taxon>
        <taxon>Pseudomonadota</taxon>
        <taxon>Gammaproteobacteria</taxon>
        <taxon>Methylococcales</taxon>
        <taxon>Methylococcaceae</taxon>
        <taxon>Methylobacter</taxon>
    </lineage>
</organism>
<dbReference type="RefSeq" id="WP_104425381.1">
    <property type="nucleotide sequence ID" value="NZ_PTIY01000026.1"/>
</dbReference>
<accession>A0A2S6GH18</accession>
<name>A0A2S6GH18_9GAMM</name>
<sequence>MQTAKQAAKQIIDHVSDQATWDDIMYELYVKQKIEKGLSAVDEGRVISSEDAKKRLLGNGQNRH</sequence>